<keyword evidence="2" id="KW-1185">Reference proteome</keyword>
<comment type="caution">
    <text evidence="1">The sequence shown here is derived from an EMBL/GenBank/DDBJ whole genome shotgun (WGS) entry which is preliminary data.</text>
</comment>
<dbReference type="Pfam" id="PF08939">
    <property type="entry name" value="Bles03"/>
    <property type="match status" value="1"/>
</dbReference>
<gene>
    <name evidence="1" type="ORF">HNY73_021677</name>
</gene>
<dbReference type="InterPro" id="IPR023398">
    <property type="entry name" value="TIF_eIF4e-like"/>
</dbReference>
<evidence type="ECO:0000313" key="1">
    <source>
        <dbReference type="EMBL" id="KAF8763494.1"/>
    </source>
</evidence>
<dbReference type="SUPFAM" id="SSF55418">
    <property type="entry name" value="eIF4e-like"/>
    <property type="match status" value="1"/>
</dbReference>
<evidence type="ECO:0000313" key="2">
    <source>
        <dbReference type="Proteomes" id="UP000807504"/>
    </source>
</evidence>
<sequence length="184" mass="21910">MDIEWDVKGFFSPGPEIPSREKHKCWIYAFSSIDDENIVINYWKIGKWLLFFDNVHRSNITGLTEHDYNWQFIKKLAENDILLQCKCSTALKGICEAYDKSRNGIICCYTLDYTNKQDVKRAAEAIRKTVHCPFDLFYKTNIDTKAGKYRYKGDRYVCIYKHTVENKMYERDLIFKNQWNLVKV</sequence>
<dbReference type="Proteomes" id="UP000807504">
    <property type="component" value="Unassembled WGS sequence"/>
</dbReference>
<reference evidence="1" key="1">
    <citation type="journal article" date="2020" name="bioRxiv">
        <title>Chromosome-level reference genome of the European wasp spider Argiope bruennichi: a resource for studies on range expansion and evolutionary adaptation.</title>
        <authorList>
            <person name="Sheffer M.M."/>
            <person name="Hoppe A."/>
            <person name="Krehenwinkel H."/>
            <person name="Uhl G."/>
            <person name="Kuss A.W."/>
            <person name="Jensen L."/>
            <person name="Jensen C."/>
            <person name="Gillespie R.G."/>
            <person name="Hoff K.J."/>
            <person name="Prost S."/>
        </authorList>
    </citation>
    <scope>NUCLEOTIDE SEQUENCE</scope>
</reference>
<dbReference type="InterPro" id="IPR015034">
    <property type="entry name" value="Bles03"/>
</dbReference>
<dbReference type="EMBL" id="JABXBU010002231">
    <property type="protein sequence ID" value="KAF8763494.1"/>
    <property type="molecule type" value="Genomic_DNA"/>
</dbReference>
<reference evidence="1" key="2">
    <citation type="submission" date="2020-06" db="EMBL/GenBank/DDBJ databases">
        <authorList>
            <person name="Sheffer M."/>
        </authorList>
    </citation>
    <scope>NUCLEOTIDE SEQUENCE</scope>
</reference>
<accession>A0A8T0E2H8</accession>
<name>A0A8T0E2H8_ARGBR</name>
<dbReference type="Gene3D" id="3.30.760.10">
    <property type="entry name" value="RNA Cap, Translation Initiation Factor Eif4e"/>
    <property type="match status" value="1"/>
</dbReference>
<protein>
    <submittedName>
        <fullName evidence="1">Uncharacterized protein</fullName>
    </submittedName>
</protein>
<organism evidence="1 2">
    <name type="scientific">Argiope bruennichi</name>
    <name type="common">Wasp spider</name>
    <name type="synonym">Aranea bruennichi</name>
    <dbReference type="NCBI Taxonomy" id="94029"/>
    <lineage>
        <taxon>Eukaryota</taxon>
        <taxon>Metazoa</taxon>
        <taxon>Ecdysozoa</taxon>
        <taxon>Arthropoda</taxon>
        <taxon>Chelicerata</taxon>
        <taxon>Arachnida</taxon>
        <taxon>Araneae</taxon>
        <taxon>Araneomorphae</taxon>
        <taxon>Entelegynae</taxon>
        <taxon>Araneoidea</taxon>
        <taxon>Araneidae</taxon>
        <taxon>Argiope</taxon>
    </lineage>
</organism>
<proteinExistence type="predicted"/>
<dbReference type="AlphaFoldDB" id="A0A8T0E2H8"/>